<protein>
    <submittedName>
        <fullName evidence="1">Encapsulating for peroxidase</fullName>
    </submittedName>
</protein>
<dbReference type="Gene3D" id="3.30.2400.30">
    <property type="match status" value="1"/>
</dbReference>
<comment type="caution">
    <text evidence="1">The sequence shown here is derived from an EMBL/GenBank/DDBJ whole genome shotgun (WGS) entry which is preliminary data.</text>
</comment>
<name>A0A747KB99_SALER</name>
<reference evidence="1" key="1">
    <citation type="journal article" date="2018" name="Genome Biol.">
        <title>SKESA: strategic k-mer extension for scrupulous assemblies.</title>
        <authorList>
            <person name="Souvorov A."/>
            <person name="Agarwala R."/>
            <person name="Lipman D.J."/>
        </authorList>
    </citation>
    <scope>NUCLEOTIDE SEQUENCE</scope>
    <source>
        <strain evidence="1">MA.AU170 KAK-R</strain>
    </source>
</reference>
<gene>
    <name evidence="1" type="ORF">G8M86_001082</name>
</gene>
<sequence>MLKFTPNQQALIINSRRRWDAMHRNLAQQYGFAVNDVQGAILAHNEFDGNASTLPKDVWGAWDRNFVTVQRDVLSVFNDLASTVSQSVPLGKIVHYFMMLSDSGDINISLDGRSKAKADQPVMTYEGTPVPIIDSELKYGWRQMLAGQTEGFAMDEDGISNNQRRVAEKLEDLAINGDSTISVGGATIYGLRTAPYRATNTHGFTLRGATGAQWVSVITAVIQALIDNGFRSPATIYLNYNDWFYASTNEYTASYPKKILASLMEIPNVKAIIPASKVPDNEVLAIVKRSDVVKVLNGMPPSTRPKVRQNPEDDYIFSVMAAAAVQYKHDAEGQAGYAQFTK</sequence>
<dbReference type="GO" id="GO:0004601">
    <property type="term" value="F:peroxidase activity"/>
    <property type="evidence" value="ECO:0007669"/>
    <property type="project" value="UniProtKB-KW"/>
</dbReference>
<dbReference type="Pfam" id="PF19774">
    <property type="entry name" value="DUF6260"/>
    <property type="match status" value="1"/>
</dbReference>
<dbReference type="AlphaFoldDB" id="A0A747KB99"/>
<organism evidence="1">
    <name type="scientific">Salmonella enterica</name>
    <name type="common">Salmonella choleraesuis</name>
    <dbReference type="NCBI Taxonomy" id="28901"/>
    <lineage>
        <taxon>Bacteria</taxon>
        <taxon>Pseudomonadati</taxon>
        <taxon>Pseudomonadota</taxon>
        <taxon>Gammaproteobacteria</taxon>
        <taxon>Enterobacterales</taxon>
        <taxon>Enterobacteriaceae</taxon>
        <taxon>Salmonella</taxon>
    </lineage>
</organism>
<accession>A0A747KB99</accession>
<proteinExistence type="predicted"/>
<dbReference type="InterPro" id="IPR046227">
    <property type="entry name" value="DUF6260"/>
</dbReference>
<dbReference type="EMBL" id="DAAVGD010000001">
    <property type="protein sequence ID" value="HAF4525746.1"/>
    <property type="molecule type" value="Genomic_DNA"/>
</dbReference>
<keyword evidence="1" id="KW-0575">Peroxidase</keyword>
<evidence type="ECO:0000313" key="1">
    <source>
        <dbReference type="EMBL" id="HAF4525746.1"/>
    </source>
</evidence>
<keyword evidence="1" id="KW-0560">Oxidoreductase</keyword>
<reference evidence="1" key="2">
    <citation type="submission" date="2020-02" db="EMBL/GenBank/DDBJ databases">
        <authorList>
            <consortium name="NCBI Pathogen Detection Project"/>
        </authorList>
    </citation>
    <scope>NUCLEOTIDE SEQUENCE</scope>
    <source>
        <strain evidence="1">MA.AU170 KAK-R</strain>
    </source>
</reference>